<keyword evidence="2" id="KW-1185">Reference proteome</keyword>
<protein>
    <submittedName>
        <fullName evidence="1">Uncharacterized protein</fullName>
    </submittedName>
</protein>
<organism evidence="1 2">
    <name type="scientific">Heliocybe sulcata</name>
    <dbReference type="NCBI Taxonomy" id="5364"/>
    <lineage>
        <taxon>Eukaryota</taxon>
        <taxon>Fungi</taxon>
        <taxon>Dikarya</taxon>
        <taxon>Basidiomycota</taxon>
        <taxon>Agaricomycotina</taxon>
        <taxon>Agaricomycetes</taxon>
        <taxon>Gloeophyllales</taxon>
        <taxon>Gloeophyllaceae</taxon>
        <taxon>Heliocybe</taxon>
    </lineage>
</organism>
<evidence type="ECO:0000313" key="1">
    <source>
        <dbReference type="EMBL" id="TFK47604.1"/>
    </source>
</evidence>
<dbReference type="AlphaFoldDB" id="A0A5C3MQQ6"/>
<evidence type="ECO:0000313" key="2">
    <source>
        <dbReference type="Proteomes" id="UP000305948"/>
    </source>
</evidence>
<proteinExistence type="predicted"/>
<reference evidence="1 2" key="1">
    <citation type="journal article" date="2019" name="Nat. Ecol. Evol.">
        <title>Megaphylogeny resolves global patterns of mushroom evolution.</title>
        <authorList>
            <person name="Varga T."/>
            <person name="Krizsan K."/>
            <person name="Foldi C."/>
            <person name="Dima B."/>
            <person name="Sanchez-Garcia M."/>
            <person name="Sanchez-Ramirez S."/>
            <person name="Szollosi G.J."/>
            <person name="Szarkandi J.G."/>
            <person name="Papp V."/>
            <person name="Albert L."/>
            <person name="Andreopoulos W."/>
            <person name="Angelini C."/>
            <person name="Antonin V."/>
            <person name="Barry K.W."/>
            <person name="Bougher N.L."/>
            <person name="Buchanan P."/>
            <person name="Buyck B."/>
            <person name="Bense V."/>
            <person name="Catcheside P."/>
            <person name="Chovatia M."/>
            <person name="Cooper J."/>
            <person name="Damon W."/>
            <person name="Desjardin D."/>
            <person name="Finy P."/>
            <person name="Geml J."/>
            <person name="Haridas S."/>
            <person name="Hughes K."/>
            <person name="Justo A."/>
            <person name="Karasinski D."/>
            <person name="Kautmanova I."/>
            <person name="Kiss B."/>
            <person name="Kocsube S."/>
            <person name="Kotiranta H."/>
            <person name="LaButti K.M."/>
            <person name="Lechner B.E."/>
            <person name="Liimatainen K."/>
            <person name="Lipzen A."/>
            <person name="Lukacs Z."/>
            <person name="Mihaltcheva S."/>
            <person name="Morgado L.N."/>
            <person name="Niskanen T."/>
            <person name="Noordeloos M.E."/>
            <person name="Ohm R.A."/>
            <person name="Ortiz-Santana B."/>
            <person name="Ovrebo C."/>
            <person name="Racz N."/>
            <person name="Riley R."/>
            <person name="Savchenko A."/>
            <person name="Shiryaev A."/>
            <person name="Soop K."/>
            <person name="Spirin V."/>
            <person name="Szebenyi C."/>
            <person name="Tomsovsky M."/>
            <person name="Tulloss R.E."/>
            <person name="Uehling J."/>
            <person name="Grigoriev I.V."/>
            <person name="Vagvolgyi C."/>
            <person name="Papp T."/>
            <person name="Martin F.M."/>
            <person name="Miettinen O."/>
            <person name="Hibbett D.S."/>
            <person name="Nagy L.G."/>
        </authorList>
    </citation>
    <scope>NUCLEOTIDE SEQUENCE [LARGE SCALE GENOMIC DNA]</scope>
    <source>
        <strain evidence="1 2">OMC1185</strain>
    </source>
</reference>
<dbReference type="EMBL" id="ML213523">
    <property type="protein sequence ID" value="TFK47604.1"/>
    <property type="molecule type" value="Genomic_DNA"/>
</dbReference>
<sequence>MARVQKWKSRHESHVPRVMATGWGYESSRPCIPALAAGWLVLLLRSSSAPPPGCHVHDSSRRRLRKYDAAPSDLRIYPRLFGISEGVQDIVHRSPSHC</sequence>
<accession>A0A5C3MQQ6</accession>
<name>A0A5C3MQQ6_9AGAM</name>
<dbReference type="Proteomes" id="UP000305948">
    <property type="component" value="Unassembled WGS sequence"/>
</dbReference>
<gene>
    <name evidence="1" type="ORF">OE88DRAFT_1665839</name>
</gene>